<feature type="compositionally biased region" description="Basic and acidic residues" evidence="5">
    <location>
        <begin position="1763"/>
        <end position="1773"/>
    </location>
</feature>
<dbReference type="PROSITE" id="PS50294">
    <property type="entry name" value="WD_REPEATS_REGION"/>
    <property type="match status" value="5"/>
</dbReference>
<feature type="repeat" description="WD" evidence="3">
    <location>
        <begin position="152"/>
        <end position="175"/>
    </location>
</feature>
<dbReference type="SUPFAM" id="SSF50978">
    <property type="entry name" value="WD40 repeat-like"/>
    <property type="match status" value="2"/>
</dbReference>
<feature type="domain" description="Fibronectin type-III" evidence="6">
    <location>
        <begin position="1412"/>
        <end position="1506"/>
    </location>
</feature>
<feature type="region of interest" description="Disordered" evidence="5">
    <location>
        <begin position="1"/>
        <end position="33"/>
    </location>
</feature>
<evidence type="ECO:0000256" key="3">
    <source>
        <dbReference type="PROSITE-ProRule" id="PRU00221"/>
    </source>
</evidence>
<dbReference type="InterPro" id="IPR020472">
    <property type="entry name" value="WD40_PAC1"/>
</dbReference>
<dbReference type="Pfam" id="PF00041">
    <property type="entry name" value="fn3"/>
    <property type="match status" value="3"/>
</dbReference>
<dbReference type="Gene3D" id="2.60.40.4060">
    <property type="entry name" value="Reeler domain"/>
    <property type="match status" value="1"/>
</dbReference>
<organism evidence="7 8">
    <name type="scientific">Tetraparma gracilis</name>
    <dbReference type="NCBI Taxonomy" id="2962635"/>
    <lineage>
        <taxon>Eukaryota</taxon>
        <taxon>Sar</taxon>
        <taxon>Stramenopiles</taxon>
        <taxon>Ochrophyta</taxon>
        <taxon>Bolidophyceae</taxon>
        <taxon>Parmales</taxon>
        <taxon>Triparmaceae</taxon>
        <taxon>Tetraparma</taxon>
    </lineage>
</organism>
<dbReference type="InterPro" id="IPR036116">
    <property type="entry name" value="FN3_sf"/>
</dbReference>
<sequence>MKPDPAWTKKKSRFGFGRKKKDEPPPTVADGDAAKAAEAMDLKKGVENDKGPCQICCAKLMCRCGRKTAEERERIKVLKEKREVEETERRDRQKELDDMASEEKLSWDALELPARNCSRLTAKHASKKREAVEAKREELRLDAERKEEGATYIVSGSADHTLKLWDAHTGRCMRTFEGHAKAVRDVDVIPGFNFADENRLIISAGSDKTLRMWDARSDTSKRVMKGHTDVVYGCSFSPSGETVASCSEDCTIRLWSTHEGHTLYIYRGHGSAVLSAVFSPGGRFILSASDYGERQIKLWHAMMPVIRKPASLGQRVFFTKSGLIKRIIFSEDPGDDFFQEPDSDDEDATLKLIGSDDEDSDGDENDDPSTPKAETPKNETPGTPGTPGSKTGKGGNADEEEEVLDAVEEDGFSISVLSEGRFGKLTEATGYFPGQELIVNIRGVKPFQSFFVAAYLKQVQYDMFDGKSGGRTGSFDRQSVMEQENTWTTCRENGVYRAATSETRKKNRTFTHLRLKWTAPSEGVGKVCFKTTLTPKNLDDPDLQQIYSLSYSLDEVMPPRKRGGSSGFSSSRTMSIKPKVELSFDIAFNHNHMLTLFRDEEHELVEHYFAQNVKCTLPMGKLGVQTANGPKEVVELLKGTILGPNQIMKNVKPMPATEKILESRTVVTRDLLPPAKTSMHDIEEALHHEGHENSDSEEEEEYAEDDPETLDDRSLVSGNPDDMTTTSASAANPNEGDEAIEGAESEVEEEKIALRKKYTKIAKHEVDLILKMKKGEMACAEEVRTIHLPAHKAAEITNFAAVNDDLVHNGKYGGSKVHLQMDLPPNYPINARPYDLAAQAARKGKELMEAAQQKKAKKQADIGVKLKTAKGRQMFAEEIVEYMLKQKIKHDDERARERRYGAALLPGFEDLNKMREDAYVAHFATNVGGWQKGDVALEKTRSANVRATVNAGKRGDEAAKLIAKLKKDREEANASLKAAQNQTNPRKPRKSRLTWGKSDDEDDSASSSRERPQRRTMRQTFSKMLGFGGSSVIQEAKRDAEQEDEEETPVPGSAPSATPPPTKTMTKPKALKDSKKKGSSMFGFFSTPATRNRALTSDAAELGEPAPADPSPDELIDKVAGLAAMTVQATAELDAATAAPRRGMKAGGGVSFGGDVIGAGESKGIPEPALKGEDDVEKEGEDADNSDDDQVDRGREVAHPHHVGHLPERKVHLLVGQPTKINKTHDKHIHENGGSKLRRNDFLVLPGFEHGHHVHKHKHLMNFDNDLLFAEKQNGLIRTFLHDSAREYDGHAASINQVCFSHDERRVASCSSDKTIKIWDPIDGNMVQTLYGHTDEVMGVNFSHDGLFLVSCGLDNLVIVWNLTNGKMMKKLFGHYDAVYRCCFTHNGNSLMSASCDMTIKSWNLTPHVPDPPARPIMSEVTTNRCLMTWTPPPGYNEEITAYFIEYRIGHRGDFGSTISMSGSDRRRKITGLLPGTAYQFRIRAMNRMGKGPWSEPSPQVITEFGVPQLLERPEVEDVGTDKILITWWAPVPSVKGSAIQNFHLQISGYGVDFGKGATWHASWAECKENAKKWEAEKERRAKLEAEGKEDEGPVTKKSKLKDGMSKMMMALRAKRDSRASLRTERKSRKSTIGLTSLMGSVFGEKEEEKEEWEDIEGEGEDGGKKKKKRKKLTKEEKKKAMYDSIQKDINKEEQAKKKILRKAQPDWVIKMQERKRQFILDEVARTKRHLADQKERRKRREQAKRLKKEGKKKQKRLQSKYHKSDVLRKQQEEAEKKHKKLFALMAFTVDKLSPGIMYRVRVAAINNTGQGPFSTGCFSTFTLSQAPERGDPPHLLGAELDSMLIEWTTPHDNGAAITAFMLRQCYDGVEHEFKRTVQRIVVENLQPGKGYKFQIKSANSEGWSEWSKESGPLRTLTKEPVVPEKPVVVGKTCTSITFKVRKPKDNGDAITHYIVRKREMSVKRKTAWNPAGTFHTTLENLEHQEEIEDIHPPHGKIIATFATISIESLGPASHYDFQVACKNNSGTSNFSTSTFRTKTLPAQKPGQVPKVWTTNVGPTSLMLNWEEPPDNGGRILGYNIEEFAREFDGMPAKDEHKEEYSCGIVTRKRVDALESSCAYRFRIAARNHVGVGAFSDFSERVESVQNDPGRLDGGSGAAGTGGLAKFQAKGLGDGGGSDSDEADGEEEKKAQVE</sequence>
<feature type="repeat" description="WD" evidence="3">
    <location>
        <begin position="224"/>
        <end position="265"/>
    </location>
</feature>
<comment type="caution">
    <text evidence="7">The sequence shown here is derived from an EMBL/GenBank/DDBJ whole genome shotgun (WGS) entry which is preliminary data.</text>
</comment>
<dbReference type="EMBL" id="BRYB01001784">
    <property type="protein sequence ID" value="GMI33645.1"/>
    <property type="molecule type" value="Genomic_DNA"/>
</dbReference>
<dbReference type="PROSITE" id="PS00678">
    <property type="entry name" value="WD_REPEATS_1"/>
    <property type="match status" value="4"/>
</dbReference>
<feature type="domain" description="Fibronectin type-III" evidence="6">
    <location>
        <begin position="1923"/>
        <end position="2043"/>
    </location>
</feature>
<dbReference type="InterPro" id="IPR013783">
    <property type="entry name" value="Ig-like_fold"/>
</dbReference>
<dbReference type="SUPFAM" id="SSF49265">
    <property type="entry name" value="Fibronectin type III"/>
    <property type="match status" value="3"/>
</dbReference>
<feature type="region of interest" description="Disordered" evidence="5">
    <location>
        <begin position="971"/>
        <end position="1112"/>
    </location>
</feature>
<dbReference type="Gene3D" id="2.130.10.10">
    <property type="entry name" value="YVTN repeat-like/Quinoprotein amine dehydrogenase"/>
    <property type="match status" value="2"/>
</dbReference>
<dbReference type="InterPro" id="IPR036322">
    <property type="entry name" value="WD40_repeat_dom_sf"/>
</dbReference>
<feature type="domain" description="Fibronectin type-III" evidence="6">
    <location>
        <begin position="1830"/>
        <end position="1921"/>
    </location>
</feature>
<feature type="repeat" description="WD" evidence="3">
    <location>
        <begin position="1288"/>
        <end position="1329"/>
    </location>
</feature>
<dbReference type="InterPro" id="IPR015943">
    <property type="entry name" value="WD40/YVTN_repeat-like_dom_sf"/>
</dbReference>
<feature type="compositionally biased region" description="Acidic residues" evidence="5">
    <location>
        <begin position="355"/>
        <end position="367"/>
    </location>
</feature>
<accession>A0ABQ6MVM3</accession>
<feature type="compositionally biased region" description="Acidic residues" evidence="5">
    <location>
        <begin position="1174"/>
        <end position="1190"/>
    </location>
</feature>
<evidence type="ECO:0000259" key="6">
    <source>
        <dbReference type="PROSITE" id="PS50853"/>
    </source>
</evidence>
<feature type="compositionally biased region" description="Gly residues" evidence="5">
    <location>
        <begin position="2152"/>
        <end position="2163"/>
    </location>
</feature>
<dbReference type="Proteomes" id="UP001165060">
    <property type="component" value="Unassembled WGS sequence"/>
</dbReference>
<dbReference type="CDD" id="cd00200">
    <property type="entry name" value="WD40"/>
    <property type="match status" value="2"/>
</dbReference>
<dbReference type="PANTHER" id="PTHR22847">
    <property type="entry name" value="WD40 REPEAT PROTEIN"/>
    <property type="match status" value="1"/>
</dbReference>
<feature type="region of interest" description="Disordered" evidence="5">
    <location>
        <begin position="688"/>
        <end position="736"/>
    </location>
</feature>
<feature type="compositionally biased region" description="Low complexity" evidence="5">
    <location>
        <begin position="378"/>
        <end position="390"/>
    </location>
</feature>
<keyword evidence="4" id="KW-0175">Coiled coil</keyword>
<dbReference type="SMART" id="SM00060">
    <property type="entry name" value="FN3"/>
    <property type="match status" value="5"/>
</dbReference>
<reference evidence="7 8" key="1">
    <citation type="journal article" date="2023" name="Commun. Biol.">
        <title>Genome analysis of Parmales, the sister group of diatoms, reveals the evolutionary specialization of diatoms from phago-mixotrophs to photoautotrophs.</title>
        <authorList>
            <person name="Ban H."/>
            <person name="Sato S."/>
            <person name="Yoshikawa S."/>
            <person name="Yamada K."/>
            <person name="Nakamura Y."/>
            <person name="Ichinomiya M."/>
            <person name="Sato N."/>
            <person name="Blanc-Mathieu R."/>
            <person name="Endo H."/>
            <person name="Kuwata A."/>
            <person name="Ogata H."/>
        </authorList>
    </citation>
    <scope>NUCLEOTIDE SEQUENCE [LARGE SCALE GENOMIC DNA]</scope>
</reference>
<dbReference type="Gene3D" id="2.60.40.10">
    <property type="entry name" value="Immunoglobulins"/>
    <property type="match status" value="5"/>
</dbReference>
<dbReference type="Pfam" id="PF00400">
    <property type="entry name" value="WD40"/>
    <property type="match status" value="7"/>
</dbReference>
<feature type="region of interest" description="Disordered" evidence="5">
    <location>
        <begin position="1584"/>
        <end position="1603"/>
    </location>
</feature>
<evidence type="ECO:0000313" key="8">
    <source>
        <dbReference type="Proteomes" id="UP001165060"/>
    </source>
</evidence>
<dbReference type="PROSITE" id="PS50082">
    <property type="entry name" value="WD_REPEATS_2"/>
    <property type="match status" value="6"/>
</dbReference>
<feature type="compositionally biased region" description="Acidic residues" evidence="5">
    <location>
        <begin position="1649"/>
        <end position="1661"/>
    </location>
</feature>
<feature type="region of interest" description="Disordered" evidence="5">
    <location>
        <begin position="1730"/>
        <end position="1773"/>
    </location>
</feature>
<dbReference type="PROSITE" id="PS50853">
    <property type="entry name" value="FN3"/>
    <property type="match status" value="4"/>
</dbReference>
<keyword evidence="1 3" id="KW-0853">WD repeat</keyword>
<feature type="repeat" description="WD" evidence="3">
    <location>
        <begin position="176"/>
        <end position="223"/>
    </location>
</feature>
<feature type="coiled-coil region" evidence="4">
    <location>
        <begin position="68"/>
        <end position="149"/>
    </location>
</feature>
<feature type="region of interest" description="Disordered" evidence="5">
    <location>
        <begin position="1649"/>
        <end position="1681"/>
    </location>
</feature>
<protein>
    <recommendedName>
        <fullName evidence="6">Fibronectin type-III domain-containing protein</fullName>
    </recommendedName>
</protein>
<keyword evidence="2" id="KW-0677">Repeat</keyword>
<feature type="domain" description="Fibronectin type-III" evidence="6">
    <location>
        <begin position="2046"/>
        <end position="2150"/>
    </location>
</feature>
<dbReference type="CDD" id="cd00063">
    <property type="entry name" value="FN3"/>
    <property type="match status" value="5"/>
</dbReference>
<feature type="region of interest" description="Disordered" evidence="5">
    <location>
        <begin position="334"/>
        <end position="401"/>
    </location>
</feature>
<feature type="region of interest" description="Disordered" evidence="5">
    <location>
        <begin position="1157"/>
        <end position="1193"/>
    </location>
</feature>
<evidence type="ECO:0000256" key="2">
    <source>
        <dbReference type="ARBA" id="ARBA00022737"/>
    </source>
</evidence>
<feature type="compositionally biased region" description="Polar residues" evidence="5">
    <location>
        <begin position="722"/>
        <end position="732"/>
    </location>
</feature>
<dbReference type="SMART" id="SM00320">
    <property type="entry name" value="WD40"/>
    <property type="match status" value="7"/>
</dbReference>
<feature type="compositionally biased region" description="Basic residues" evidence="5">
    <location>
        <begin position="1737"/>
        <end position="1762"/>
    </location>
</feature>
<dbReference type="PRINTS" id="PR00320">
    <property type="entry name" value="GPROTEINBRPT"/>
</dbReference>
<keyword evidence="8" id="KW-1185">Reference proteome</keyword>
<gene>
    <name evidence="7" type="ORF">TeGR_g10756</name>
</gene>
<evidence type="ECO:0000256" key="4">
    <source>
        <dbReference type="SAM" id="Coils"/>
    </source>
</evidence>
<feature type="compositionally biased region" description="Acidic residues" evidence="5">
    <location>
        <begin position="695"/>
        <end position="709"/>
    </location>
</feature>
<evidence type="ECO:0000256" key="5">
    <source>
        <dbReference type="SAM" id="MobiDB-lite"/>
    </source>
</evidence>
<proteinExistence type="predicted"/>
<feature type="compositionally biased region" description="Acidic residues" evidence="5">
    <location>
        <begin position="334"/>
        <end position="347"/>
    </location>
</feature>
<feature type="repeat" description="WD" evidence="3">
    <location>
        <begin position="1330"/>
        <end position="1371"/>
    </location>
</feature>
<dbReference type="InterPro" id="IPR019775">
    <property type="entry name" value="WD40_repeat_CS"/>
</dbReference>
<dbReference type="InterPro" id="IPR001680">
    <property type="entry name" value="WD40_rpt"/>
</dbReference>
<feature type="compositionally biased region" description="Basic residues" evidence="5">
    <location>
        <begin position="8"/>
        <end position="19"/>
    </location>
</feature>
<dbReference type="InterPro" id="IPR003961">
    <property type="entry name" value="FN3_dom"/>
</dbReference>
<name>A0ABQ6MVM3_9STRA</name>
<evidence type="ECO:0000256" key="1">
    <source>
        <dbReference type="ARBA" id="ARBA00022574"/>
    </source>
</evidence>
<dbReference type="PANTHER" id="PTHR22847:SF637">
    <property type="entry name" value="WD REPEAT DOMAIN 5B"/>
    <property type="match status" value="1"/>
</dbReference>
<feature type="region of interest" description="Disordered" evidence="5">
    <location>
        <begin position="2146"/>
        <end position="2194"/>
    </location>
</feature>
<dbReference type="InterPro" id="IPR042307">
    <property type="entry name" value="Reeler_sf"/>
</dbReference>
<feature type="repeat" description="WD" evidence="3">
    <location>
        <begin position="1372"/>
        <end position="1405"/>
    </location>
</feature>
<evidence type="ECO:0000313" key="7">
    <source>
        <dbReference type="EMBL" id="GMI33645.1"/>
    </source>
</evidence>
<dbReference type="PRINTS" id="PR00014">
    <property type="entry name" value="FNTYPEIII"/>
</dbReference>